<dbReference type="InterPro" id="IPR017046">
    <property type="entry name" value="Prenylcysteine_Oxase1"/>
</dbReference>
<dbReference type="OrthoDB" id="437369at2759"/>
<keyword evidence="7" id="KW-0325">Glycoprotein</keyword>
<dbReference type="Gene3D" id="3.50.50.60">
    <property type="entry name" value="FAD/NAD(P)-binding domain"/>
    <property type="match status" value="1"/>
</dbReference>
<keyword evidence="6" id="KW-0560">Oxidoreductase</keyword>
<evidence type="ECO:0000313" key="10">
    <source>
        <dbReference type="EMBL" id="KAG0656883.1"/>
    </source>
</evidence>
<keyword evidence="4 8" id="KW-0732">Signal</keyword>
<evidence type="ECO:0000256" key="1">
    <source>
        <dbReference type="ARBA" id="ARBA00001974"/>
    </source>
</evidence>
<protein>
    <recommendedName>
        <fullName evidence="9">Prenylcysteine lyase domain-containing protein</fullName>
    </recommendedName>
</protein>
<evidence type="ECO:0000256" key="6">
    <source>
        <dbReference type="ARBA" id="ARBA00023002"/>
    </source>
</evidence>
<sequence>MLLAAASLAWLIALETVSAQLLFPANTHQYTFSSTGGLNCSQASSAGPRWSDPGRTPRVAIIGAGAGGSSAAFFLKHFDSLAGHDLHTDVTVYDAADYVGGRSTVIWPWNDDPLAVPHSGSVDALEPPVELGASIYVAANKNLQKARRVFGLEDDAYDGEDGGMAIWDGETFVFQESSGGATWDWWNKAKLLWRYGRSAFTVRSLVQKTVASFVNLYHPEFVSQGAFTSIANFSAATNLQDAASVSASDYFSTQGISDLFTNELTSAATQVNYGTPVSRLHGVGALVSLAATGAVAVRGGNRQIFENFVGKSGARLRLGENARVEELLKLDAGVRRRRQHRTSEEEQATERTTRAQWVVKTASGIGGGTYDAIILAAPYHHTGIHFVNSLAPALIPKQPYVKLYVTFIITNATTPQASYFGLKEGTPMPNEIFGTFTTPSTRKPTFNSLNYLKPLPSAIGARFGGGGSNETDTTTFHVVKMFSDRSLLVQQDDDGTSTLLDDLFGRYNVVKTVEKTWFAYPRLAPVRNPERDYAPVRPDQGLYYVNAMERLVSTMETETISAFNIVSLLLNDLYGYTPPSSWAEWPEEEEQS</sequence>
<dbReference type="Pfam" id="PF07156">
    <property type="entry name" value="Prenylcys_lyase"/>
    <property type="match status" value="1"/>
</dbReference>
<comment type="cofactor">
    <cofactor evidence="1">
        <name>FAD</name>
        <dbReference type="ChEBI" id="CHEBI:57692"/>
    </cofactor>
</comment>
<gene>
    <name evidence="10" type="ORF">C6P46_006904</name>
</gene>
<dbReference type="AlphaFoldDB" id="A0A9P6VWE1"/>
<comment type="caution">
    <text evidence="10">The sequence shown here is derived from an EMBL/GenBank/DDBJ whole genome shotgun (WGS) entry which is preliminary data.</text>
</comment>
<dbReference type="PANTHER" id="PTHR15944:SF0">
    <property type="entry name" value="PRENYLCYSTEINE LYASE DOMAIN-CONTAINING PROTEIN"/>
    <property type="match status" value="1"/>
</dbReference>
<feature type="domain" description="Prenylcysteine lyase" evidence="9">
    <location>
        <begin position="182"/>
        <end position="575"/>
    </location>
</feature>
<evidence type="ECO:0000256" key="4">
    <source>
        <dbReference type="ARBA" id="ARBA00022729"/>
    </source>
</evidence>
<proteinExistence type="inferred from homology"/>
<dbReference type="Proteomes" id="UP000777482">
    <property type="component" value="Unassembled WGS sequence"/>
</dbReference>
<reference evidence="10 11" key="1">
    <citation type="submission" date="2020-11" db="EMBL/GenBank/DDBJ databases">
        <title>Kefir isolates.</title>
        <authorList>
            <person name="Marcisauskas S."/>
            <person name="Kim Y."/>
            <person name="Blasche S."/>
        </authorList>
    </citation>
    <scope>NUCLEOTIDE SEQUENCE [LARGE SCALE GENOMIC DNA]</scope>
    <source>
        <strain evidence="10 11">KR</strain>
    </source>
</reference>
<evidence type="ECO:0000256" key="3">
    <source>
        <dbReference type="ARBA" id="ARBA00022630"/>
    </source>
</evidence>
<feature type="signal peptide" evidence="8">
    <location>
        <begin position="1"/>
        <end position="19"/>
    </location>
</feature>
<dbReference type="InterPro" id="IPR010795">
    <property type="entry name" value="Prenylcys_lyase"/>
</dbReference>
<dbReference type="GO" id="GO:0030327">
    <property type="term" value="P:prenylated protein catabolic process"/>
    <property type="evidence" value="ECO:0007669"/>
    <property type="project" value="TreeGrafter"/>
</dbReference>
<keyword evidence="5" id="KW-0274">FAD</keyword>
<evidence type="ECO:0000256" key="5">
    <source>
        <dbReference type="ARBA" id="ARBA00022827"/>
    </source>
</evidence>
<dbReference type="Pfam" id="PF13450">
    <property type="entry name" value="NAD_binding_8"/>
    <property type="match status" value="1"/>
</dbReference>
<dbReference type="SUPFAM" id="SSF51905">
    <property type="entry name" value="FAD/NAD(P)-binding domain"/>
    <property type="match status" value="1"/>
</dbReference>
<keyword evidence="3" id="KW-0285">Flavoprotein</keyword>
<accession>A0A9P6VWE1</accession>
<dbReference type="EMBL" id="PUHQ01000090">
    <property type="protein sequence ID" value="KAG0656883.1"/>
    <property type="molecule type" value="Genomic_DNA"/>
</dbReference>
<evidence type="ECO:0000256" key="7">
    <source>
        <dbReference type="ARBA" id="ARBA00023180"/>
    </source>
</evidence>
<dbReference type="GO" id="GO:0001735">
    <property type="term" value="F:prenylcysteine oxidase activity"/>
    <property type="evidence" value="ECO:0007669"/>
    <property type="project" value="InterPro"/>
</dbReference>
<keyword evidence="11" id="KW-1185">Reference proteome</keyword>
<feature type="chain" id="PRO_5040346139" description="Prenylcysteine lyase domain-containing protein" evidence="8">
    <location>
        <begin position="20"/>
        <end position="592"/>
    </location>
</feature>
<dbReference type="PANTHER" id="PTHR15944">
    <property type="entry name" value="FARNESYLCYSTEINE LYASE"/>
    <property type="match status" value="1"/>
</dbReference>
<evidence type="ECO:0000259" key="9">
    <source>
        <dbReference type="Pfam" id="PF07156"/>
    </source>
</evidence>
<organism evidence="10 11">
    <name type="scientific">Rhodotorula mucilaginosa</name>
    <name type="common">Yeast</name>
    <name type="synonym">Rhodotorula rubra</name>
    <dbReference type="NCBI Taxonomy" id="5537"/>
    <lineage>
        <taxon>Eukaryota</taxon>
        <taxon>Fungi</taxon>
        <taxon>Dikarya</taxon>
        <taxon>Basidiomycota</taxon>
        <taxon>Pucciniomycotina</taxon>
        <taxon>Microbotryomycetes</taxon>
        <taxon>Sporidiobolales</taxon>
        <taxon>Sporidiobolaceae</taxon>
        <taxon>Rhodotorula</taxon>
    </lineage>
</organism>
<name>A0A9P6VWE1_RHOMI</name>
<evidence type="ECO:0000256" key="2">
    <source>
        <dbReference type="ARBA" id="ARBA00009967"/>
    </source>
</evidence>
<dbReference type="InterPro" id="IPR036188">
    <property type="entry name" value="FAD/NAD-bd_sf"/>
</dbReference>
<evidence type="ECO:0000256" key="8">
    <source>
        <dbReference type="SAM" id="SignalP"/>
    </source>
</evidence>
<comment type="similarity">
    <text evidence="2">Belongs to the prenylcysteine oxidase family.</text>
</comment>
<evidence type="ECO:0000313" key="11">
    <source>
        <dbReference type="Proteomes" id="UP000777482"/>
    </source>
</evidence>
<dbReference type="GO" id="GO:0030328">
    <property type="term" value="P:prenylcysteine catabolic process"/>
    <property type="evidence" value="ECO:0007669"/>
    <property type="project" value="InterPro"/>
</dbReference>